<dbReference type="AlphaFoldDB" id="A0A9D1HFH5"/>
<feature type="transmembrane region" description="Helical" evidence="1">
    <location>
        <begin position="97"/>
        <end position="119"/>
    </location>
</feature>
<evidence type="ECO:0000313" key="2">
    <source>
        <dbReference type="EMBL" id="HIU01959.1"/>
    </source>
</evidence>
<proteinExistence type="predicted"/>
<dbReference type="EMBL" id="DVLT01000010">
    <property type="protein sequence ID" value="HIU01959.1"/>
    <property type="molecule type" value="Genomic_DNA"/>
</dbReference>
<protein>
    <submittedName>
        <fullName evidence="2">TIGR04086 family membrane protein</fullName>
    </submittedName>
</protein>
<dbReference type="Pfam" id="PF12670">
    <property type="entry name" value="DUF3792"/>
    <property type="match status" value="1"/>
</dbReference>
<keyword evidence="1" id="KW-0812">Transmembrane</keyword>
<name>A0A9D1HFH5_9FIRM</name>
<keyword evidence="1" id="KW-0472">Membrane</keyword>
<feature type="transmembrane region" description="Helical" evidence="1">
    <location>
        <begin position="40"/>
        <end position="60"/>
    </location>
</feature>
<evidence type="ECO:0000313" key="3">
    <source>
        <dbReference type="Proteomes" id="UP000824164"/>
    </source>
</evidence>
<reference evidence="2" key="2">
    <citation type="journal article" date="2021" name="PeerJ">
        <title>Extensive microbial diversity within the chicken gut microbiome revealed by metagenomics and culture.</title>
        <authorList>
            <person name="Gilroy R."/>
            <person name="Ravi A."/>
            <person name="Getino M."/>
            <person name="Pursley I."/>
            <person name="Horton D.L."/>
            <person name="Alikhan N.F."/>
            <person name="Baker D."/>
            <person name="Gharbi K."/>
            <person name="Hall N."/>
            <person name="Watson M."/>
            <person name="Adriaenssens E.M."/>
            <person name="Foster-Nyarko E."/>
            <person name="Jarju S."/>
            <person name="Secka A."/>
            <person name="Antonio M."/>
            <person name="Oren A."/>
            <person name="Chaudhuri R.R."/>
            <person name="La Ragione R."/>
            <person name="Hildebrand F."/>
            <person name="Pallen M.J."/>
        </authorList>
    </citation>
    <scope>NUCLEOTIDE SEQUENCE</scope>
    <source>
        <strain evidence="2">CHK187-14744</strain>
    </source>
</reference>
<evidence type="ECO:0000256" key="1">
    <source>
        <dbReference type="SAM" id="Phobius"/>
    </source>
</evidence>
<dbReference type="InterPro" id="IPR023804">
    <property type="entry name" value="DUF3792_TM"/>
</dbReference>
<sequence length="133" mass="14626">MKRQYLKAILQSLVIGYFLTALSLLTLAFLLYRFDLTETPIRVSMIVTYGAASFIGGWYAGRKLKNREFLWGLVAGLSYYLIHAVLSTVLAGVMPQGIVPVLSMTLICGGSGMLGGMLCRPETSRAEKQKKSL</sequence>
<dbReference type="Proteomes" id="UP000824164">
    <property type="component" value="Unassembled WGS sequence"/>
</dbReference>
<keyword evidence="1" id="KW-1133">Transmembrane helix</keyword>
<accession>A0A9D1HFH5</accession>
<feature type="transmembrane region" description="Helical" evidence="1">
    <location>
        <begin position="12"/>
        <end position="34"/>
    </location>
</feature>
<gene>
    <name evidence="2" type="ORF">IAB63_01750</name>
</gene>
<feature type="transmembrane region" description="Helical" evidence="1">
    <location>
        <begin position="69"/>
        <end position="91"/>
    </location>
</feature>
<reference evidence="2" key="1">
    <citation type="submission" date="2020-10" db="EMBL/GenBank/DDBJ databases">
        <authorList>
            <person name="Gilroy R."/>
        </authorList>
    </citation>
    <scope>NUCLEOTIDE SEQUENCE</scope>
    <source>
        <strain evidence="2">CHK187-14744</strain>
    </source>
</reference>
<organism evidence="2 3">
    <name type="scientific">Candidatus Onthocola gallistercoris</name>
    <dbReference type="NCBI Taxonomy" id="2840876"/>
    <lineage>
        <taxon>Bacteria</taxon>
        <taxon>Bacillati</taxon>
        <taxon>Bacillota</taxon>
        <taxon>Bacilli</taxon>
        <taxon>Candidatus Onthocola</taxon>
    </lineage>
</organism>
<dbReference type="NCBIfam" id="TIGR04086">
    <property type="entry name" value="TIGR04086_membr"/>
    <property type="match status" value="1"/>
</dbReference>
<comment type="caution">
    <text evidence="2">The sequence shown here is derived from an EMBL/GenBank/DDBJ whole genome shotgun (WGS) entry which is preliminary data.</text>
</comment>